<sequence>MAADRPVAAKSRKLSIVSFDEHNSTRVDVQYGRRLGAAPAAANGRLVSAGSAVSTASTWSFVNKPAASIQALRNRILITLDKALSLIKEFEQRYLYSADDDFHGIYQEFVKQLLARIGYKNDLINCEHLETVIIRRFQPEQQIARRADFKSLAIVCARHRAFKDLRAQVQNRIDEVYTYADTFCVTFSNEAEGLSFESVENYENIKTDCLRELRVYLDAGQASCDELKDIQPVSVFLESYSRVLHHMENVTSCLHNATMQLKKWVIADEQYEKSLDKEIMFLKHRSGRVAADRITVSSLKFDVKTRIPNASGKLRKVEMTLEAMQAAIWEISAKVGSNWPGIYMKLPFMPLRTNEKKSEDIKGVMRAGAHMDKEPSEMAAMAFEKWAKRSTAANINELTFAAKPFLEESSKKELSKKVKYSVPRTKKRFQQLRAKPSVIYV</sequence>
<protein>
    <submittedName>
        <fullName evidence="1">Uncharacterized protein</fullName>
    </submittedName>
</protein>
<comment type="caution">
    <text evidence="1">The sequence shown here is derived from an EMBL/GenBank/DDBJ whole genome shotgun (WGS) entry which is preliminary data.</text>
</comment>
<reference evidence="1" key="1">
    <citation type="submission" date="2020-06" db="EMBL/GenBank/DDBJ databases">
        <title>Draft genome of Bugula neritina, a colonial animal packing powerful symbionts and potential medicines.</title>
        <authorList>
            <person name="Rayko M."/>
        </authorList>
    </citation>
    <scope>NUCLEOTIDE SEQUENCE [LARGE SCALE GENOMIC DNA]</scope>
    <source>
        <strain evidence="1">Kwan_BN1</strain>
    </source>
</reference>
<dbReference type="AlphaFoldDB" id="A0A7J7IYG6"/>
<gene>
    <name evidence="1" type="ORF">EB796_022724</name>
</gene>
<keyword evidence="2" id="KW-1185">Reference proteome</keyword>
<accession>A0A7J7IYG6</accession>
<name>A0A7J7IYG6_BUGNE</name>
<dbReference type="Proteomes" id="UP000593567">
    <property type="component" value="Unassembled WGS sequence"/>
</dbReference>
<organism evidence="1 2">
    <name type="scientific">Bugula neritina</name>
    <name type="common">Brown bryozoan</name>
    <name type="synonym">Sertularia neritina</name>
    <dbReference type="NCBI Taxonomy" id="10212"/>
    <lineage>
        <taxon>Eukaryota</taxon>
        <taxon>Metazoa</taxon>
        <taxon>Spiralia</taxon>
        <taxon>Lophotrochozoa</taxon>
        <taxon>Bryozoa</taxon>
        <taxon>Gymnolaemata</taxon>
        <taxon>Cheilostomatida</taxon>
        <taxon>Flustrina</taxon>
        <taxon>Buguloidea</taxon>
        <taxon>Bugulidae</taxon>
        <taxon>Bugula</taxon>
    </lineage>
</organism>
<evidence type="ECO:0000313" key="2">
    <source>
        <dbReference type="Proteomes" id="UP000593567"/>
    </source>
</evidence>
<dbReference type="EMBL" id="VXIV02003265">
    <property type="protein sequence ID" value="KAF6018962.1"/>
    <property type="molecule type" value="Genomic_DNA"/>
</dbReference>
<evidence type="ECO:0000313" key="1">
    <source>
        <dbReference type="EMBL" id="KAF6018962.1"/>
    </source>
</evidence>
<proteinExistence type="predicted"/>